<keyword evidence="1 4" id="KW-0489">Methyltransferase</keyword>
<evidence type="ECO:0000259" key="3">
    <source>
        <dbReference type="Pfam" id="PF13649"/>
    </source>
</evidence>
<dbReference type="Gene3D" id="3.40.50.150">
    <property type="entry name" value="Vaccinia Virus protein VP39"/>
    <property type="match status" value="1"/>
</dbReference>
<dbReference type="InterPro" id="IPR041698">
    <property type="entry name" value="Methyltransf_25"/>
</dbReference>
<name>A0ABP6Z9S9_9ACTN</name>
<evidence type="ECO:0000313" key="4">
    <source>
        <dbReference type="EMBL" id="GAA3603150.1"/>
    </source>
</evidence>
<proteinExistence type="predicted"/>
<evidence type="ECO:0000256" key="1">
    <source>
        <dbReference type="ARBA" id="ARBA00022603"/>
    </source>
</evidence>
<dbReference type="PANTHER" id="PTHR43861:SF1">
    <property type="entry name" value="TRANS-ACONITATE 2-METHYLTRANSFERASE"/>
    <property type="match status" value="1"/>
</dbReference>
<dbReference type="GO" id="GO:0032259">
    <property type="term" value="P:methylation"/>
    <property type="evidence" value="ECO:0007669"/>
    <property type="project" value="UniProtKB-KW"/>
</dbReference>
<comment type="caution">
    <text evidence="4">The sequence shown here is derived from an EMBL/GenBank/DDBJ whole genome shotgun (WGS) entry which is preliminary data.</text>
</comment>
<dbReference type="Pfam" id="PF13649">
    <property type="entry name" value="Methyltransf_25"/>
    <property type="match status" value="1"/>
</dbReference>
<accession>A0ABP6Z9S9</accession>
<dbReference type="RefSeq" id="WP_344801121.1">
    <property type="nucleotide sequence ID" value="NZ_BAABAB010000002.1"/>
</dbReference>
<dbReference type="InterPro" id="IPR029063">
    <property type="entry name" value="SAM-dependent_MTases_sf"/>
</dbReference>
<gene>
    <name evidence="4" type="ORF">GCM10022236_01140</name>
</gene>
<dbReference type="Proteomes" id="UP001501490">
    <property type="component" value="Unassembled WGS sequence"/>
</dbReference>
<sequence>MLSWDHNAYYHRAILRRLPAHSARVLEVGSGRGHLAVRLAERADEVDALDLDPAMVEATRAIVPANVRCRRADVTTAELPAGCYDAVVTLSVLHHLDLATALPLLARALRPGGVLVAVALPKSDLPRELPVEAAASLVHHVLGTVFTAVRHPYRVGLPHPTHPGAVPMKDPTLTTRQVRDVARTALPGADVRRLLLWRYLLTWTKPSAATATSPTSA</sequence>
<reference evidence="5" key="1">
    <citation type="journal article" date="2019" name="Int. J. Syst. Evol. Microbiol.">
        <title>The Global Catalogue of Microorganisms (GCM) 10K type strain sequencing project: providing services to taxonomists for standard genome sequencing and annotation.</title>
        <authorList>
            <consortium name="The Broad Institute Genomics Platform"/>
            <consortium name="The Broad Institute Genome Sequencing Center for Infectious Disease"/>
            <person name="Wu L."/>
            <person name="Ma J."/>
        </authorList>
    </citation>
    <scope>NUCLEOTIDE SEQUENCE [LARGE SCALE GENOMIC DNA]</scope>
    <source>
        <strain evidence="5">JCM 16929</strain>
    </source>
</reference>
<dbReference type="CDD" id="cd02440">
    <property type="entry name" value="AdoMet_MTases"/>
    <property type="match status" value="1"/>
</dbReference>
<dbReference type="GO" id="GO:0008168">
    <property type="term" value="F:methyltransferase activity"/>
    <property type="evidence" value="ECO:0007669"/>
    <property type="project" value="UniProtKB-KW"/>
</dbReference>
<feature type="domain" description="Methyltransferase" evidence="3">
    <location>
        <begin position="25"/>
        <end position="113"/>
    </location>
</feature>
<keyword evidence="5" id="KW-1185">Reference proteome</keyword>
<organism evidence="4 5">
    <name type="scientific">Microlunatus ginsengisoli</name>
    <dbReference type="NCBI Taxonomy" id="363863"/>
    <lineage>
        <taxon>Bacteria</taxon>
        <taxon>Bacillati</taxon>
        <taxon>Actinomycetota</taxon>
        <taxon>Actinomycetes</taxon>
        <taxon>Propionibacteriales</taxon>
        <taxon>Propionibacteriaceae</taxon>
        <taxon>Microlunatus</taxon>
    </lineage>
</organism>
<evidence type="ECO:0000313" key="5">
    <source>
        <dbReference type="Proteomes" id="UP001501490"/>
    </source>
</evidence>
<keyword evidence="2" id="KW-0808">Transferase</keyword>
<dbReference type="EMBL" id="BAABAB010000002">
    <property type="protein sequence ID" value="GAA3603150.1"/>
    <property type="molecule type" value="Genomic_DNA"/>
</dbReference>
<evidence type="ECO:0000256" key="2">
    <source>
        <dbReference type="ARBA" id="ARBA00022679"/>
    </source>
</evidence>
<protein>
    <submittedName>
        <fullName evidence="4">Class I SAM-dependent methyltransferase</fullName>
    </submittedName>
</protein>
<dbReference type="SUPFAM" id="SSF53335">
    <property type="entry name" value="S-adenosyl-L-methionine-dependent methyltransferases"/>
    <property type="match status" value="1"/>
</dbReference>
<dbReference type="PANTHER" id="PTHR43861">
    <property type="entry name" value="TRANS-ACONITATE 2-METHYLTRANSFERASE-RELATED"/>
    <property type="match status" value="1"/>
</dbReference>